<keyword evidence="6" id="KW-0863">Zinc-finger</keyword>
<evidence type="ECO:0000256" key="9">
    <source>
        <dbReference type="SAM" id="MobiDB-lite"/>
    </source>
</evidence>
<dbReference type="SUPFAM" id="SSF103657">
    <property type="entry name" value="BAR/IMD domain-like"/>
    <property type="match status" value="1"/>
</dbReference>
<feature type="coiled-coil region" evidence="8">
    <location>
        <begin position="824"/>
        <end position="851"/>
    </location>
</feature>
<dbReference type="GO" id="GO:1903078">
    <property type="term" value="P:positive regulation of protein localization to plasma membrane"/>
    <property type="evidence" value="ECO:0007669"/>
    <property type="project" value="TreeGrafter"/>
</dbReference>
<evidence type="ECO:0008006" key="12">
    <source>
        <dbReference type="Google" id="ProtNLM"/>
    </source>
</evidence>
<feature type="region of interest" description="Disordered" evidence="9">
    <location>
        <begin position="775"/>
        <end position="796"/>
    </location>
</feature>
<proteinExistence type="predicted"/>
<feature type="region of interest" description="Disordered" evidence="9">
    <location>
        <begin position="92"/>
        <end position="229"/>
    </location>
</feature>
<evidence type="ECO:0000256" key="4">
    <source>
        <dbReference type="ARBA" id="ARBA00022490"/>
    </source>
</evidence>
<sequence length="898" mass="98077">MYVIYPADELILMTYGFYAPRVKPRPTLDCLREPLVPIEIPARSARPVGILANSPANASSSFSHHNFIGAAAATSYTNDSTRPTEWLAAAVQPPNPSRIPTAPPNSPHRQPPSVNFFSFEQETPLQQEPEPESKPEPPILPIGVQSTQTQSLPPTPTRRTSRASLTHSNHNSGGGSKRSSVRSNRSQAPLTPLLPHQRPLSTSMYNDASMQGDGNPSASGRAPFQRSSAYDEDSRLIDYGAAGAAAGGAGGAVGASGALVDARSRSPSIFLEPPSPDPTHAHFGPGWGRPMSPMDLPPECSSSSLASKSPTSSKSRLRPKLHIPLGRLGRSTSSDTRESNRLREDVHVHVENPVFSSENLRQNNFDAFFEAREPVIKLQPRSPNAASPDGRGYSPPLERYAGVYDSPRTRSPAGSAASGGGGLFARSPREDRERALNARSRSADNWDEAAGGAVGGATGGTGSSSAGAGGRAGGGAHSKDSLGKSSSGRKNRSFFGWRGPQGGSLSPQGSMASYNGILKDYSHSSLNEAFKSQNNVNFKLIKTVSDFNESLSQLYEEHATALQTLVSNYRKKNAELRKERPACHLAIFQAWETFLQETETDSQACNDVASVLSRQVSRPMLDKSFHRKVQSRKIFTHRESFETIIAKTEEKLSKCRLDYKQCHLAHRQNPSQHSLTEYIDAHNAYVQQLHATNGMLEAYHCDTLPQLMQELEEIHNDLCNIVSDSLQQGADVIAAKATDQSRRYGCLASQCSAVQPQQDLLNFVRLLAQPSQAQKVPRRVFAPPQAQQPGEPADEAADYNEMTPILRNELVFDRHSTLSQRSALESLKRESIELELQIRQLQDSIDALNRTQMRGIEGQLYNKVNELQEDLSMKKFDLRAKQIHLAAIRAQSKALSPH</sequence>
<evidence type="ECO:0000313" key="11">
    <source>
        <dbReference type="Proteomes" id="UP000295192"/>
    </source>
</evidence>
<dbReference type="FunFam" id="1.20.1270.60:FF:000071">
    <property type="entry name" value="Uncharacterized protein, isoform U"/>
    <property type="match status" value="1"/>
</dbReference>
<evidence type="ECO:0000256" key="6">
    <source>
        <dbReference type="ARBA" id="ARBA00022771"/>
    </source>
</evidence>
<feature type="compositionally biased region" description="Polar residues" evidence="9">
    <location>
        <begin position="199"/>
        <end position="218"/>
    </location>
</feature>
<dbReference type="Gene3D" id="1.20.1270.60">
    <property type="entry name" value="Arfaptin homology (AH) domain/BAR domain"/>
    <property type="match status" value="1"/>
</dbReference>
<dbReference type="GO" id="GO:0005886">
    <property type="term" value="C:plasma membrane"/>
    <property type="evidence" value="ECO:0007669"/>
    <property type="project" value="UniProtKB-SubCell"/>
</dbReference>
<keyword evidence="8" id="KW-0175">Coiled coil</keyword>
<evidence type="ECO:0000256" key="5">
    <source>
        <dbReference type="ARBA" id="ARBA00022737"/>
    </source>
</evidence>
<feature type="region of interest" description="Disordered" evidence="9">
    <location>
        <begin position="267"/>
        <end position="344"/>
    </location>
</feature>
<dbReference type="PANTHER" id="PTHR15135:SF7">
    <property type="entry name" value="STAC-LIKE, ISOFORM J"/>
    <property type="match status" value="1"/>
</dbReference>
<keyword evidence="11" id="KW-1185">Reference proteome</keyword>
<name>A0A484BVH3_DRONA</name>
<dbReference type="AlphaFoldDB" id="A0A484BVH3"/>
<dbReference type="PANTHER" id="PTHR15135">
    <property type="entry name" value="STAC"/>
    <property type="match status" value="1"/>
</dbReference>
<comment type="subcellular location">
    <subcellularLocation>
        <location evidence="1">Cell membrane</location>
    </subcellularLocation>
    <subcellularLocation>
        <location evidence="2">Cytoplasm</location>
    </subcellularLocation>
</comment>
<dbReference type="GO" id="GO:0008270">
    <property type="term" value="F:zinc ion binding"/>
    <property type="evidence" value="ECO:0007669"/>
    <property type="project" value="UniProtKB-KW"/>
</dbReference>
<dbReference type="InterPro" id="IPR039688">
    <property type="entry name" value="STAC1/2/3"/>
</dbReference>
<organism evidence="10 11">
    <name type="scientific">Drosophila navojoa</name>
    <name type="common">Fruit fly</name>
    <dbReference type="NCBI Taxonomy" id="7232"/>
    <lineage>
        <taxon>Eukaryota</taxon>
        <taxon>Metazoa</taxon>
        <taxon>Ecdysozoa</taxon>
        <taxon>Arthropoda</taxon>
        <taxon>Hexapoda</taxon>
        <taxon>Insecta</taxon>
        <taxon>Pterygota</taxon>
        <taxon>Neoptera</taxon>
        <taxon>Endopterygota</taxon>
        <taxon>Diptera</taxon>
        <taxon>Brachycera</taxon>
        <taxon>Muscomorpha</taxon>
        <taxon>Ephydroidea</taxon>
        <taxon>Drosophilidae</taxon>
        <taxon>Drosophila</taxon>
    </lineage>
</organism>
<evidence type="ECO:0000313" key="10">
    <source>
        <dbReference type="EMBL" id="TDG51781.1"/>
    </source>
</evidence>
<dbReference type="OMA" id="ELICMTY"/>
<feature type="region of interest" description="Disordered" evidence="9">
    <location>
        <begin position="379"/>
        <end position="508"/>
    </location>
</feature>
<feature type="compositionally biased region" description="Basic and acidic residues" evidence="9">
    <location>
        <begin position="335"/>
        <end position="344"/>
    </location>
</feature>
<gene>
    <name evidence="10" type="ORF">AWZ03_001841</name>
</gene>
<feature type="compositionally biased region" description="Basic and acidic residues" evidence="9">
    <location>
        <begin position="427"/>
        <end position="444"/>
    </location>
</feature>
<dbReference type="GO" id="GO:0003009">
    <property type="term" value="P:skeletal muscle contraction"/>
    <property type="evidence" value="ECO:0007669"/>
    <property type="project" value="TreeGrafter"/>
</dbReference>
<reference evidence="10 11" key="1">
    <citation type="journal article" date="2019" name="J. Hered.">
        <title>An Improved Genome Assembly for Drosophila navojoa, the Basal Species in the mojavensis Cluster.</title>
        <authorList>
            <person name="Vanderlinde T."/>
            <person name="Dupim E.G."/>
            <person name="Nazario-Yepiz N.O."/>
            <person name="Carvalho A.B."/>
        </authorList>
    </citation>
    <scope>NUCLEOTIDE SEQUENCE [LARGE SCALE GENOMIC DNA]</scope>
    <source>
        <strain evidence="10">Navoj_Jal97</strain>
        <tissue evidence="10">Whole organism</tissue>
    </source>
</reference>
<feature type="compositionally biased region" description="Gly residues" evidence="9">
    <location>
        <begin position="452"/>
        <end position="476"/>
    </location>
</feature>
<keyword evidence="5" id="KW-0677">Repeat</keyword>
<dbReference type="OrthoDB" id="6250593at2759"/>
<comment type="caution">
    <text evidence="10">The sequence shown here is derived from an EMBL/GenBank/DDBJ whole genome shotgun (WGS) entry which is preliminary data.</text>
</comment>
<dbReference type="STRING" id="7232.A0A484BVH3"/>
<feature type="compositionally biased region" description="Pro residues" evidence="9">
    <location>
        <begin position="93"/>
        <end position="110"/>
    </location>
</feature>
<dbReference type="InterPro" id="IPR027267">
    <property type="entry name" value="AH/BAR_dom_sf"/>
</dbReference>
<feature type="compositionally biased region" description="Low complexity" evidence="9">
    <location>
        <begin position="141"/>
        <end position="152"/>
    </location>
</feature>
<accession>A0A484BVH3</accession>
<dbReference type="GO" id="GO:0005737">
    <property type="term" value="C:cytoplasm"/>
    <property type="evidence" value="ECO:0007669"/>
    <property type="project" value="UniProtKB-SubCell"/>
</dbReference>
<feature type="compositionally biased region" description="Low complexity" evidence="9">
    <location>
        <begin position="177"/>
        <end position="186"/>
    </location>
</feature>
<feature type="compositionally biased region" description="Low complexity" evidence="9">
    <location>
        <begin position="782"/>
        <end position="791"/>
    </location>
</feature>
<keyword evidence="4" id="KW-0963">Cytoplasm</keyword>
<evidence type="ECO:0000256" key="2">
    <source>
        <dbReference type="ARBA" id="ARBA00004496"/>
    </source>
</evidence>
<keyword evidence="6" id="KW-0862">Zinc</keyword>
<dbReference type="Proteomes" id="UP000295192">
    <property type="component" value="Unassembled WGS sequence"/>
</dbReference>
<evidence type="ECO:0000256" key="8">
    <source>
        <dbReference type="SAM" id="Coils"/>
    </source>
</evidence>
<feature type="compositionally biased region" description="Low complexity" evidence="9">
    <location>
        <begin position="301"/>
        <end position="314"/>
    </location>
</feature>
<keyword evidence="7" id="KW-0472">Membrane</keyword>
<protein>
    <recommendedName>
        <fullName evidence="12">F-BAR domain-containing protein</fullName>
    </recommendedName>
</protein>
<evidence type="ECO:0000256" key="7">
    <source>
        <dbReference type="ARBA" id="ARBA00023136"/>
    </source>
</evidence>
<keyword evidence="6" id="KW-0479">Metal-binding</keyword>
<evidence type="ECO:0000256" key="3">
    <source>
        <dbReference type="ARBA" id="ARBA00022475"/>
    </source>
</evidence>
<keyword evidence="3" id="KW-1003">Cell membrane</keyword>
<evidence type="ECO:0000256" key="1">
    <source>
        <dbReference type="ARBA" id="ARBA00004236"/>
    </source>
</evidence>
<dbReference type="EMBL" id="LSRL02000007">
    <property type="protein sequence ID" value="TDG51781.1"/>
    <property type="molecule type" value="Genomic_DNA"/>
</dbReference>